<dbReference type="OrthoDB" id="2538110at2759"/>
<accession>A0A9W8JHT7</accession>
<protein>
    <submittedName>
        <fullName evidence="3">Uncharacterized protein</fullName>
    </submittedName>
</protein>
<evidence type="ECO:0000313" key="4">
    <source>
        <dbReference type="Proteomes" id="UP001140091"/>
    </source>
</evidence>
<keyword evidence="4" id="KW-1185">Reference proteome</keyword>
<feature type="region of interest" description="Disordered" evidence="1">
    <location>
        <begin position="1"/>
        <end position="38"/>
    </location>
</feature>
<reference evidence="3" key="1">
    <citation type="submission" date="2022-06" db="EMBL/GenBank/DDBJ databases">
        <title>Genome Sequence of Candolleomyces eurysporus.</title>
        <authorList>
            <person name="Buettner E."/>
        </authorList>
    </citation>
    <scope>NUCLEOTIDE SEQUENCE</scope>
    <source>
        <strain evidence="3">VTCC 930004</strain>
    </source>
</reference>
<keyword evidence="2" id="KW-1133">Transmembrane helix</keyword>
<gene>
    <name evidence="3" type="ORF">H1R20_g1097</name>
</gene>
<organism evidence="3 4">
    <name type="scientific">Candolleomyces eurysporus</name>
    <dbReference type="NCBI Taxonomy" id="2828524"/>
    <lineage>
        <taxon>Eukaryota</taxon>
        <taxon>Fungi</taxon>
        <taxon>Dikarya</taxon>
        <taxon>Basidiomycota</taxon>
        <taxon>Agaricomycotina</taxon>
        <taxon>Agaricomycetes</taxon>
        <taxon>Agaricomycetidae</taxon>
        <taxon>Agaricales</taxon>
        <taxon>Agaricineae</taxon>
        <taxon>Psathyrellaceae</taxon>
        <taxon>Candolleomyces</taxon>
    </lineage>
</organism>
<name>A0A9W8JHT7_9AGAR</name>
<proteinExistence type="predicted"/>
<evidence type="ECO:0000256" key="2">
    <source>
        <dbReference type="SAM" id="Phobius"/>
    </source>
</evidence>
<evidence type="ECO:0000313" key="3">
    <source>
        <dbReference type="EMBL" id="KAJ2935996.1"/>
    </source>
</evidence>
<evidence type="ECO:0000256" key="1">
    <source>
        <dbReference type="SAM" id="MobiDB-lite"/>
    </source>
</evidence>
<feature type="transmembrane region" description="Helical" evidence="2">
    <location>
        <begin position="65"/>
        <end position="82"/>
    </location>
</feature>
<sequence length="107" mass="12063">MQSKYELLPTSELSSRSSSPAPPYSPDGDDIEYDAPLNPRTRETREAIRAFKADPRFNPPPPSPWARLALIIFCIFLFYAAFEARKAIWVDFGMGMGEEVEVVDGSY</sequence>
<dbReference type="Proteomes" id="UP001140091">
    <property type="component" value="Unassembled WGS sequence"/>
</dbReference>
<keyword evidence="2" id="KW-0812">Transmembrane</keyword>
<keyword evidence="2" id="KW-0472">Membrane</keyword>
<comment type="caution">
    <text evidence="3">The sequence shown here is derived from an EMBL/GenBank/DDBJ whole genome shotgun (WGS) entry which is preliminary data.</text>
</comment>
<dbReference type="EMBL" id="JANBPK010000219">
    <property type="protein sequence ID" value="KAJ2935996.1"/>
    <property type="molecule type" value="Genomic_DNA"/>
</dbReference>
<dbReference type="AlphaFoldDB" id="A0A9W8JHT7"/>
<feature type="non-terminal residue" evidence="3">
    <location>
        <position position="107"/>
    </location>
</feature>
<feature type="compositionally biased region" description="Low complexity" evidence="1">
    <location>
        <begin position="7"/>
        <end position="19"/>
    </location>
</feature>